<gene>
    <name evidence="3" type="ORF">EOI86_07440</name>
</gene>
<sequence length="232" mass="24770">MPANSRTIIVLATAALLLTLGIFGFTEVDLAVQDRLFDAATGSWIWDKHEPVARMLFYTGPKLALVALAAACLLTLLASGHWDFARKRRQGLAVLLISLIIVPAAAGALKTATNVACPARSDRYGGNVPTISLFERYPDDARPADRQRCFPAGHASGGFALFALVFMFKGRAARRVAVVIALTVGGAMAAYKMAIGDHFLSHTLVTMELAAILVALIASAAVQVERHFGRLP</sequence>
<evidence type="ECO:0000313" key="3">
    <source>
        <dbReference type="EMBL" id="RVU39081.1"/>
    </source>
</evidence>
<feature type="domain" description="Phosphatidic acid phosphatase type 2/haloperoxidase" evidence="2">
    <location>
        <begin position="92"/>
        <end position="219"/>
    </location>
</feature>
<feature type="transmembrane region" description="Helical" evidence="1">
    <location>
        <begin position="55"/>
        <end position="79"/>
    </location>
</feature>
<dbReference type="AlphaFoldDB" id="A0A437QX31"/>
<dbReference type="Pfam" id="PF01569">
    <property type="entry name" value="PAP2"/>
    <property type="match status" value="1"/>
</dbReference>
<keyword evidence="1" id="KW-0812">Transmembrane</keyword>
<evidence type="ECO:0000313" key="4">
    <source>
        <dbReference type="Proteomes" id="UP000287447"/>
    </source>
</evidence>
<feature type="transmembrane region" description="Helical" evidence="1">
    <location>
        <begin position="199"/>
        <end position="222"/>
    </location>
</feature>
<dbReference type="OrthoDB" id="7348799at2"/>
<name>A0A437QX31_9PROT</name>
<dbReference type="Proteomes" id="UP000287447">
    <property type="component" value="Unassembled WGS sequence"/>
</dbReference>
<accession>A0A437QX31</accession>
<dbReference type="SUPFAM" id="SSF48317">
    <property type="entry name" value="Acid phosphatase/Vanadium-dependent haloperoxidase"/>
    <property type="match status" value="1"/>
</dbReference>
<evidence type="ECO:0000259" key="2">
    <source>
        <dbReference type="Pfam" id="PF01569"/>
    </source>
</evidence>
<evidence type="ECO:0000256" key="1">
    <source>
        <dbReference type="SAM" id="Phobius"/>
    </source>
</evidence>
<keyword evidence="1" id="KW-0472">Membrane</keyword>
<feature type="transmembrane region" description="Helical" evidence="1">
    <location>
        <begin position="175"/>
        <end position="193"/>
    </location>
</feature>
<reference evidence="4" key="1">
    <citation type="submission" date="2019-01" db="EMBL/GenBank/DDBJ databases">
        <title>Gri0909 isolated from a small marine red alga.</title>
        <authorList>
            <person name="Kim J."/>
            <person name="Jeong S.E."/>
            <person name="Jeon C.O."/>
        </authorList>
    </citation>
    <scope>NUCLEOTIDE SEQUENCE [LARGE SCALE GENOMIC DNA]</scope>
    <source>
        <strain evidence="4">Gri0909</strain>
    </source>
</reference>
<keyword evidence="4" id="KW-1185">Reference proteome</keyword>
<organism evidence="3 4">
    <name type="scientific">Hwanghaeella grinnelliae</name>
    <dbReference type="NCBI Taxonomy" id="2500179"/>
    <lineage>
        <taxon>Bacteria</taxon>
        <taxon>Pseudomonadati</taxon>
        <taxon>Pseudomonadota</taxon>
        <taxon>Alphaproteobacteria</taxon>
        <taxon>Rhodospirillales</taxon>
        <taxon>Rhodospirillaceae</taxon>
        <taxon>Hwanghaeella</taxon>
    </lineage>
</organism>
<dbReference type="EMBL" id="SADE01000001">
    <property type="protein sequence ID" value="RVU39081.1"/>
    <property type="molecule type" value="Genomic_DNA"/>
</dbReference>
<feature type="transmembrane region" description="Helical" evidence="1">
    <location>
        <begin position="91"/>
        <end position="109"/>
    </location>
</feature>
<proteinExistence type="predicted"/>
<comment type="caution">
    <text evidence="3">The sequence shown here is derived from an EMBL/GenBank/DDBJ whole genome shotgun (WGS) entry which is preliminary data.</text>
</comment>
<keyword evidence="1" id="KW-1133">Transmembrane helix</keyword>
<dbReference type="InterPro" id="IPR000326">
    <property type="entry name" value="PAP2/HPO"/>
</dbReference>
<dbReference type="RefSeq" id="WP_127764453.1">
    <property type="nucleotide sequence ID" value="NZ_SADE01000001.1"/>
</dbReference>
<dbReference type="InterPro" id="IPR036938">
    <property type="entry name" value="PAP2/HPO_sf"/>
</dbReference>
<dbReference type="CDD" id="cd03396">
    <property type="entry name" value="PAP2_like_6"/>
    <property type="match status" value="1"/>
</dbReference>
<protein>
    <submittedName>
        <fullName evidence="3">Phosphatase PAP2 family protein</fullName>
    </submittedName>
</protein>
<feature type="transmembrane region" description="Helical" evidence="1">
    <location>
        <begin position="150"/>
        <end position="168"/>
    </location>
</feature>